<evidence type="ECO:0000313" key="10">
    <source>
        <dbReference type="Proteomes" id="UP000321518"/>
    </source>
</evidence>
<keyword evidence="4" id="KW-0378">Hydrolase</keyword>
<feature type="compositionally biased region" description="Basic and acidic residues" evidence="8">
    <location>
        <begin position="64"/>
        <end position="77"/>
    </location>
</feature>
<feature type="compositionally biased region" description="Basic and acidic residues" evidence="8">
    <location>
        <begin position="378"/>
        <end position="396"/>
    </location>
</feature>
<evidence type="ECO:0000256" key="3">
    <source>
        <dbReference type="ARBA" id="ARBA00022763"/>
    </source>
</evidence>
<feature type="compositionally biased region" description="Low complexity" evidence="8">
    <location>
        <begin position="340"/>
        <end position="352"/>
    </location>
</feature>
<dbReference type="InterPro" id="IPR036590">
    <property type="entry name" value="SRAP-like"/>
</dbReference>
<dbReference type="Pfam" id="PF02586">
    <property type="entry name" value="SRAP"/>
    <property type="match status" value="1"/>
</dbReference>
<dbReference type="GO" id="GO:0008233">
    <property type="term" value="F:peptidase activity"/>
    <property type="evidence" value="ECO:0007669"/>
    <property type="project" value="UniProtKB-KW"/>
</dbReference>
<evidence type="ECO:0000256" key="4">
    <source>
        <dbReference type="ARBA" id="ARBA00022801"/>
    </source>
</evidence>
<dbReference type="Gene3D" id="3.90.1680.10">
    <property type="entry name" value="SOS response associated peptidase-like"/>
    <property type="match status" value="1"/>
</dbReference>
<comment type="caution">
    <text evidence="9">The sequence shown here is derived from an EMBL/GenBank/DDBJ whole genome shotgun (WGS) entry which is preliminary data.</text>
</comment>
<dbReference type="GO" id="GO:0006508">
    <property type="term" value="P:proteolysis"/>
    <property type="evidence" value="ECO:0007669"/>
    <property type="project" value="UniProtKB-KW"/>
</dbReference>
<dbReference type="AlphaFoldDB" id="A0A511KLA7"/>
<gene>
    <name evidence="9" type="ORF">Rt10032_c13g5166</name>
</gene>
<dbReference type="InterPro" id="IPR003738">
    <property type="entry name" value="SRAP"/>
</dbReference>
<dbReference type="GO" id="GO:0106300">
    <property type="term" value="P:protein-DNA covalent cross-linking repair"/>
    <property type="evidence" value="ECO:0007669"/>
    <property type="project" value="InterPro"/>
</dbReference>
<organism evidence="9 10">
    <name type="scientific">Rhodotorula toruloides</name>
    <name type="common">Yeast</name>
    <name type="synonym">Rhodosporidium toruloides</name>
    <dbReference type="NCBI Taxonomy" id="5286"/>
    <lineage>
        <taxon>Eukaryota</taxon>
        <taxon>Fungi</taxon>
        <taxon>Dikarya</taxon>
        <taxon>Basidiomycota</taxon>
        <taxon>Pucciniomycotina</taxon>
        <taxon>Microbotryomycetes</taxon>
        <taxon>Sporidiobolales</taxon>
        <taxon>Sporidiobolaceae</taxon>
        <taxon>Rhodotorula</taxon>
    </lineage>
</organism>
<dbReference type="GO" id="GO:0003697">
    <property type="term" value="F:single-stranded DNA binding"/>
    <property type="evidence" value="ECO:0007669"/>
    <property type="project" value="InterPro"/>
</dbReference>
<keyword evidence="2" id="KW-0645">Protease</keyword>
<keyword evidence="5" id="KW-0190">Covalent protein-DNA linkage</keyword>
<keyword evidence="3" id="KW-0227">DNA damage</keyword>
<feature type="compositionally biased region" description="Basic and acidic residues" evidence="8">
    <location>
        <begin position="354"/>
        <end position="363"/>
    </location>
</feature>
<evidence type="ECO:0000256" key="8">
    <source>
        <dbReference type="SAM" id="MobiDB-lite"/>
    </source>
</evidence>
<dbReference type="EMBL" id="BJWK01000013">
    <property type="protein sequence ID" value="GEM11149.1"/>
    <property type="molecule type" value="Genomic_DNA"/>
</dbReference>
<reference evidence="9 10" key="1">
    <citation type="submission" date="2019-07" db="EMBL/GenBank/DDBJ databases">
        <title>Rhodotorula toruloides NBRC10032 genome sequencing.</title>
        <authorList>
            <person name="Shida Y."/>
            <person name="Takaku H."/>
            <person name="Ogasawara W."/>
            <person name="Mori K."/>
        </authorList>
    </citation>
    <scope>NUCLEOTIDE SEQUENCE [LARGE SCALE GENOMIC DNA]</scope>
    <source>
        <strain evidence="9 10">NBRC10032</strain>
    </source>
</reference>
<dbReference type="PANTHER" id="PTHR13604">
    <property type="entry name" value="DC12-RELATED"/>
    <property type="match status" value="1"/>
</dbReference>
<evidence type="ECO:0000256" key="6">
    <source>
        <dbReference type="ARBA" id="ARBA00023125"/>
    </source>
</evidence>
<feature type="compositionally biased region" description="Acidic residues" evidence="8">
    <location>
        <begin position="34"/>
        <end position="48"/>
    </location>
</feature>
<name>A0A511KLA7_RHOTO</name>
<sequence>MCGRFALGLSGGELEEALARDYFVPPAQHQGAQDQDDDEQQDDNEGDELGQAGGAAEDGQGNAPREEVVKSTRKDALRWTSSEAQTTFRPRYNVAPTTQIPVLRRTRKDKETYELDLMKWGLVPSWYTEPPSAGLSTINAQCESVFEGTPAWRQPRQTKRCLIVAQGFYEWLNKPGAKEKQPYFVKRKDGKLMAFAGLWDYCDYKAVFVYAGNYDPVTSCTILTVPVDKQLRFLHTRMPAILPDHSAISLWLSPDGWSNKLKTIIKPFEGELEYYAVDRGVGKVQNDSADFIKPVAQKKGSLDSFFAKQAALSPSKPSGSTSSRKKSSASPPPSTKSLEKSASSPSTSSSSAKDVGKMSAKKDEDEEKEEAMNPDEADLAKLAKIEEDLNAEKEAKPMTAAKGKGKKRAKPGSGSEEEKVDVLDLCDSDGGKDDEKDEDKPSPKKKKKAGKEEKQTDGKGNEELTNFFPVVE</sequence>
<evidence type="ECO:0000256" key="1">
    <source>
        <dbReference type="ARBA" id="ARBA00008136"/>
    </source>
</evidence>
<evidence type="ECO:0000256" key="2">
    <source>
        <dbReference type="ARBA" id="ARBA00022670"/>
    </source>
</evidence>
<protein>
    <submittedName>
        <fullName evidence="9">DUF159 domain protein</fullName>
    </submittedName>
</protein>
<evidence type="ECO:0000256" key="7">
    <source>
        <dbReference type="ARBA" id="ARBA00023239"/>
    </source>
</evidence>
<dbReference type="GO" id="GO:0016829">
    <property type="term" value="F:lyase activity"/>
    <property type="evidence" value="ECO:0007669"/>
    <property type="project" value="UniProtKB-KW"/>
</dbReference>
<feature type="compositionally biased region" description="Basic and acidic residues" evidence="8">
    <location>
        <begin position="450"/>
        <end position="462"/>
    </location>
</feature>
<dbReference type="OrthoDB" id="2111841at2759"/>
<feature type="compositionally biased region" description="Low complexity" evidence="8">
    <location>
        <begin position="313"/>
        <end position="322"/>
    </location>
</feature>
<dbReference type="PANTHER" id="PTHR13604:SF0">
    <property type="entry name" value="ABASIC SITE PROCESSING PROTEIN HMCES"/>
    <property type="match status" value="1"/>
</dbReference>
<feature type="compositionally biased region" description="Acidic residues" evidence="8">
    <location>
        <begin position="364"/>
        <end position="377"/>
    </location>
</feature>
<comment type="similarity">
    <text evidence="1">Belongs to the SOS response-associated peptidase family.</text>
</comment>
<evidence type="ECO:0000313" key="9">
    <source>
        <dbReference type="EMBL" id="GEM11149.1"/>
    </source>
</evidence>
<proteinExistence type="inferred from homology"/>
<feature type="region of interest" description="Disordered" evidence="8">
    <location>
        <begin position="19"/>
        <end position="82"/>
    </location>
</feature>
<accession>A0A511KLA7</accession>
<dbReference type="Proteomes" id="UP000321518">
    <property type="component" value="Unassembled WGS sequence"/>
</dbReference>
<keyword evidence="6" id="KW-0238">DNA-binding</keyword>
<dbReference type="SUPFAM" id="SSF143081">
    <property type="entry name" value="BB1717-like"/>
    <property type="match status" value="1"/>
</dbReference>
<feature type="compositionally biased region" description="Basic and acidic residues" evidence="8">
    <location>
        <begin position="429"/>
        <end position="442"/>
    </location>
</feature>
<keyword evidence="7" id="KW-0456">Lyase</keyword>
<feature type="region of interest" description="Disordered" evidence="8">
    <location>
        <begin position="310"/>
        <end position="472"/>
    </location>
</feature>
<evidence type="ECO:0000256" key="5">
    <source>
        <dbReference type="ARBA" id="ARBA00023124"/>
    </source>
</evidence>